<dbReference type="Proteomes" id="UP000078555">
    <property type="component" value="Unassembled WGS sequence"/>
</dbReference>
<reference evidence="4" key="3">
    <citation type="submission" date="2016-05" db="EMBL/GenBank/DDBJ databases">
        <authorList>
            <person name="Naeem R."/>
        </authorList>
    </citation>
    <scope>NUCLEOTIDE SEQUENCE [LARGE SCALE GENOMIC DNA]</scope>
</reference>
<evidence type="ECO:0000313" key="4">
    <source>
        <dbReference type="Proteomes" id="UP000078555"/>
    </source>
</evidence>
<proteinExistence type="predicted"/>
<organism evidence="1 4">
    <name type="scientific">Plasmodium ovale wallikeri</name>
    <dbReference type="NCBI Taxonomy" id="864142"/>
    <lineage>
        <taxon>Eukaryota</taxon>
        <taxon>Sar</taxon>
        <taxon>Alveolata</taxon>
        <taxon>Apicomplexa</taxon>
        <taxon>Aconoidasida</taxon>
        <taxon>Haemosporida</taxon>
        <taxon>Plasmodiidae</taxon>
        <taxon>Plasmodium</taxon>
        <taxon>Plasmodium (Plasmodium)</taxon>
    </lineage>
</organism>
<dbReference type="AlphaFoldDB" id="A0A1A8YGE3"/>
<gene>
    <name evidence="1" type="ORF">POVWA1_002890</name>
    <name evidence="2" type="ORF">POVWA2_003060</name>
</gene>
<evidence type="ECO:0000313" key="1">
    <source>
        <dbReference type="EMBL" id="SBT30620.1"/>
    </source>
</evidence>
<dbReference type="EMBL" id="FLRE01000014">
    <property type="protein sequence ID" value="SBT31234.1"/>
    <property type="molecule type" value="Genomic_DNA"/>
</dbReference>
<protein>
    <submittedName>
        <fullName evidence="1">Uncharacterized protein</fullName>
    </submittedName>
</protein>
<name>A0A1A8YGE3_PLAOA</name>
<sequence length="78" mass="8928">MSLFCPACGFDTPEFASRLTSWSSDLVHHACFFGSMVEINYLQFAHSGKVGLPQLSRHCDDKCDWDPYHELFPVQPYL</sequence>
<reference evidence="3" key="2">
    <citation type="submission" date="2016-05" db="EMBL/GenBank/DDBJ databases">
        <authorList>
            <person name="Naeem Raeece"/>
        </authorList>
    </citation>
    <scope>NUCLEOTIDE SEQUENCE [LARGE SCALE GENOMIC DNA]</scope>
</reference>
<dbReference type="Proteomes" id="UP000078550">
    <property type="component" value="Unassembled WGS sequence"/>
</dbReference>
<keyword evidence="4" id="KW-1185">Reference proteome</keyword>
<evidence type="ECO:0000313" key="2">
    <source>
        <dbReference type="EMBL" id="SBT31234.1"/>
    </source>
</evidence>
<dbReference type="EMBL" id="FLRD01000008">
    <property type="protein sequence ID" value="SBT30620.1"/>
    <property type="molecule type" value="Genomic_DNA"/>
</dbReference>
<accession>A0A1A8YGE3</accession>
<evidence type="ECO:0000313" key="3">
    <source>
        <dbReference type="Proteomes" id="UP000078550"/>
    </source>
</evidence>
<reference evidence="1" key="1">
    <citation type="submission" date="2016-05" db="EMBL/GenBank/DDBJ databases">
        <authorList>
            <person name="Lavstsen T."/>
            <person name="Jespersen J.S."/>
        </authorList>
    </citation>
    <scope>NUCLEOTIDE SEQUENCE [LARGE SCALE GENOMIC DNA]</scope>
</reference>